<reference evidence="2" key="1">
    <citation type="submission" date="2019-02" db="EMBL/GenBank/DDBJ databases">
        <authorList>
            <person name="Li S.-H."/>
        </authorList>
    </citation>
    <scope>NUCLEOTIDE SEQUENCE</scope>
    <source>
        <strain evidence="2">IMCC11814</strain>
    </source>
</reference>
<evidence type="ECO:0000313" key="2">
    <source>
        <dbReference type="EMBL" id="MCX2977857.1"/>
    </source>
</evidence>
<keyword evidence="3" id="KW-1185">Reference proteome</keyword>
<dbReference type="Proteomes" id="UP001143304">
    <property type="component" value="Unassembled WGS sequence"/>
</dbReference>
<comment type="caution">
    <text evidence="2">The sequence shown here is derived from an EMBL/GenBank/DDBJ whole genome shotgun (WGS) entry which is preliminary data.</text>
</comment>
<dbReference type="InterPro" id="IPR009875">
    <property type="entry name" value="PilZ_domain"/>
</dbReference>
<protein>
    <submittedName>
        <fullName evidence="2">PilZ domain-containing protein</fullName>
    </submittedName>
</protein>
<evidence type="ECO:0000259" key="1">
    <source>
        <dbReference type="Pfam" id="PF07238"/>
    </source>
</evidence>
<dbReference type="RefSeq" id="WP_279249565.1">
    <property type="nucleotide sequence ID" value="NZ_SHNO01000001.1"/>
</dbReference>
<organism evidence="2 3">
    <name type="scientific">Candidatus Marimicrobium litorale</name>
    <dbReference type="NCBI Taxonomy" id="2518991"/>
    <lineage>
        <taxon>Bacteria</taxon>
        <taxon>Pseudomonadati</taxon>
        <taxon>Pseudomonadota</taxon>
        <taxon>Gammaproteobacteria</taxon>
        <taxon>Cellvibrionales</taxon>
        <taxon>Halieaceae</taxon>
        <taxon>Marimicrobium</taxon>
    </lineage>
</organism>
<evidence type="ECO:0000313" key="3">
    <source>
        <dbReference type="Proteomes" id="UP001143304"/>
    </source>
</evidence>
<gene>
    <name evidence="2" type="ORF">EYC82_10880</name>
</gene>
<feature type="domain" description="PilZ" evidence="1">
    <location>
        <begin position="3"/>
        <end position="108"/>
    </location>
</feature>
<dbReference type="Gene3D" id="2.40.10.220">
    <property type="entry name" value="predicted glycosyltransferase like domains"/>
    <property type="match status" value="1"/>
</dbReference>
<dbReference type="SUPFAM" id="SSF141371">
    <property type="entry name" value="PilZ domain-like"/>
    <property type="match status" value="1"/>
</dbReference>
<dbReference type="EMBL" id="SHNO01000001">
    <property type="protein sequence ID" value="MCX2977857.1"/>
    <property type="molecule type" value="Genomic_DNA"/>
</dbReference>
<accession>A0ABT3T6E8</accession>
<proteinExistence type="predicted"/>
<name>A0ABT3T6E8_9GAMM</name>
<sequence length="117" mass="12883">MNEKRQYLRMPVESATFVELEAPGIDKDEAGRVAACHSLDVSRGGLQVVLEEEPILGAILQIGVAIPGSQDTIYLVGDVRWCLPDRDAPGAWLCGFRLMNANDSDIKSWIELITNLE</sequence>
<dbReference type="Pfam" id="PF07238">
    <property type="entry name" value="PilZ"/>
    <property type="match status" value="1"/>
</dbReference>